<keyword evidence="2" id="KW-1185">Reference proteome</keyword>
<dbReference type="Proteomes" id="UP001196413">
    <property type="component" value="Unassembled WGS sequence"/>
</dbReference>
<dbReference type="GO" id="GO:0003678">
    <property type="term" value="F:DNA helicase activity"/>
    <property type="evidence" value="ECO:0007669"/>
    <property type="project" value="TreeGrafter"/>
</dbReference>
<dbReference type="AlphaFoldDB" id="A0AAD5MUA7"/>
<sequence>MDGIEKETANMTIENRTQDLKCITTLAQLLDDVVKWFRDSTSKLLEKSGKNVEKRSRTVDHGYLEVSLKRFHLLPDNNRYEKAQSALSALSSNYEEERADRTPKNKISSAALVCVEKWLYFVGYFKDEQKRSMYKMNVTSEKVFQMNQRRSFRMEASHFDQTQTAELENIDDSQFTDVDELWISSAPGRPHNNGPVNPGFRTSISFWCMGPELSFTDAFASCRSVILASGTLCPIETLKTELGVKFHSQMEGDQVIPMEQIFASVLPVGPSGHKLCATFRNLGDGNSEFISELALVIRSISMAVPKGILCFFPSYRMLAMVYEYMERASILRQISFGRW</sequence>
<dbReference type="InterPro" id="IPR045028">
    <property type="entry name" value="DinG/Rad3-like"/>
</dbReference>
<dbReference type="EMBL" id="JAHQIW010004378">
    <property type="protein sequence ID" value="KAJ1362133.1"/>
    <property type="molecule type" value="Genomic_DNA"/>
</dbReference>
<reference evidence="1" key="1">
    <citation type="submission" date="2021-06" db="EMBL/GenBank/DDBJ databases">
        <title>Parelaphostrongylus tenuis whole genome reference sequence.</title>
        <authorList>
            <person name="Garwood T.J."/>
            <person name="Larsen P.A."/>
            <person name="Fountain-Jones N.M."/>
            <person name="Garbe J.R."/>
            <person name="Macchietto M.G."/>
            <person name="Kania S.A."/>
            <person name="Gerhold R.W."/>
            <person name="Richards J.E."/>
            <person name="Wolf T.M."/>
        </authorList>
    </citation>
    <scope>NUCLEOTIDE SEQUENCE</scope>
    <source>
        <strain evidence="1">MNPRO001-30</strain>
        <tissue evidence="1">Meninges</tissue>
    </source>
</reference>
<accession>A0AAD5MUA7</accession>
<proteinExistence type="predicted"/>
<protein>
    <recommendedName>
        <fullName evidence="3">ATP-dependent helicase C-terminal domain-containing protein</fullName>
    </recommendedName>
</protein>
<evidence type="ECO:0000313" key="2">
    <source>
        <dbReference type="Proteomes" id="UP001196413"/>
    </source>
</evidence>
<dbReference type="GO" id="GO:0006289">
    <property type="term" value="P:nucleotide-excision repair"/>
    <property type="evidence" value="ECO:0007669"/>
    <property type="project" value="TreeGrafter"/>
</dbReference>
<dbReference type="Gene3D" id="3.40.50.300">
    <property type="entry name" value="P-loop containing nucleotide triphosphate hydrolases"/>
    <property type="match status" value="1"/>
</dbReference>
<name>A0AAD5MUA7_PARTN</name>
<dbReference type="InterPro" id="IPR027417">
    <property type="entry name" value="P-loop_NTPase"/>
</dbReference>
<dbReference type="PANTHER" id="PTHR11472:SF47">
    <property type="entry name" value="FANCONI ANEMIA GROUP J PROTEIN"/>
    <property type="match status" value="1"/>
</dbReference>
<dbReference type="GO" id="GO:0005634">
    <property type="term" value="C:nucleus"/>
    <property type="evidence" value="ECO:0007669"/>
    <property type="project" value="TreeGrafter"/>
</dbReference>
<gene>
    <name evidence="1" type="ORF">KIN20_021563</name>
</gene>
<evidence type="ECO:0008006" key="3">
    <source>
        <dbReference type="Google" id="ProtNLM"/>
    </source>
</evidence>
<organism evidence="1 2">
    <name type="scientific">Parelaphostrongylus tenuis</name>
    <name type="common">Meningeal worm</name>
    <dbReference type="NCBI Taxonomy" id="148309"/>
    <lineage>
        <taxon>Eukaryota</taxon>
        <taxon>Metazoa</taxon>
        <taxon>Ecdysozoa</taxon>
        <taxon>Nematoda</taxon>
        <taxon>Chromadorea</taxon>
        <taxon>Rhabditida</taxon>
        <taxon>Rhabditina</taxon>
        <taxon>Rhabditomorpha</taxon>
        <taxon>Strongyloidea</taxon>
        <taxon>Metastrongylidae</taxon>
        <taxon>Parelaphostrongylus</taxon>
    </lineage>
</organism>
<dbReference type="PANTHER" id="PTHR11472">
    <property type="entry name" value="DNA REPAIR DEAD HELICASE RAD3/XP-D SUBFAMILY MEMBER"/>
    <property type="match status" value="1"/>
</dbReference>
<evidence type="ECO:0000313" key="1">
    <source>
        <dbReference type="EMBL" id="KAJ1362133.1"/>
    </source>
</evidence>
<comment type="caution">
    <text evidence="1">The sequence shown here is derived from an EMBL/GenBank/DDBJ whole genome shotgun (WGS) entry which is preliminary data.</text>
</comment>
<dbReference type="GO" id="GO:1990918">
    <property type="term" value="P:double-strand break repair involved in meiotic recombination"/>
    <property type="evidence" value="ECO:0007669"/>
    <property type="project" value="TreeGrafter"/>
</dbReference>